<dbReference type="InterPro" id="IPR053161">
    <property type="entry name" value="Ulvan_degrading_GH"/>
</dbReference>
<dbReference type="InterPro" id="IPR008979">
    <property type="entry name" value="Galactose-bd-like_sf"/>
</dbReference>
<organism evidence="1 2">
    <name type="scientific">Schaedlerella arabinosiphila</name>
    <dbReference type="NCBI Taxonomy" id="2044587"/>
    <lineage>
        <taxon>Bacteria</taxon>
        <taxon>Bacillati</taxon>
        <taxon>Bacillota</taxon>
        <taxon>Clostridia</taxon>
        <taxon>Lachnospirales</taxon>
        <taxon>Lachnospiraceae</taxon>
        <taxon>Schaedlerella</taxon>
    </lineage>
</organism>
<gene>
    <name evidence="1" type="ORF">EBB54_07575</name>
</gene>
<dbReference type="EMBL" id="RHJS01000002">
    <property type="protein sequence ID" value="RRK31236.1"/>
    <property type="molecule type" value="Genomic_DNA"/>
</dbReference>
<proteinExistence type="predicted"/>
<evidence type="ECO:0008006" key="3">
    <source>
        <dbReference type="Google" id="ProtNLM"/>
    </source>
</evidence>
<sequence length="890" mass="103611">MYDRIRQVIENEEDNYLFPFFWMHAGKTEGLPERVKKVYESGCRALCIESRPHEEFCEDGWWKDLDIILKEARRYDMKVWILDDKHFPTGYANGRLQKEKTEHRRWFLREHHVDVIGAMRETAVLVPALGDEEQILAAAAYKRGDSGDRLEGKYIDLTGQIFDGFLYWDVPEGFFRIFFLIKTRKGSLKSQQYYISGLSRESVGELIHAVYEPHYQHFSEYFGNTLAGFFSDEPGFYTQHTEHWGYDQGDYNHTVGQPGLALPWEDAIISMMLEHETMYQEGEEKRDGLEKRQVLCRLPELWYAAENGSYMRLAYMDAVTKLWKRCFTMQIGDWCRAHGVKYMGHIIEDMDAHQRIGSGAGHYFRALGGQDISGVDIVLHQVMPGYADYDVASVAESGRADRRFFHYILPKLAVSLARIEPRMKGRAMCEVFGAYGWAESVTMMKWMIDFLLIRGVNRFVPHAFTDTFPDDDCPPHFYANGNNPQFPGFEQLMRYTNKACHLLEGLDLQTDGAILYPAEAEWMSSPEYVSMNDAAKILYDAHIDFDILPLEVIEHAKMRKNWFEVNGHVYRFLLIPAAKMYPDKLYRSIFKILKNNIPVYWFESGETERDKSTMGMQTVTTQTLIQEISKRFLVHCYTENSPYLRIAHFKKGKTICFMLFWEDVRRNVETMIQLPCKGKFIRCDLLNKQITKGTTSDGTVEVFLTPYQSELLFFDEFEEEWWESLPCMETWYGETMPELLWDIYLMELGNETEFRKVREKSRLFSITGKNGWPHFSGKILYETKINLAEANTWGIDLGNVGGTAKLSINGMDLGMRISPPYRWNISQAVHQGENRIVIEAANTLAHRIHDRFSEYIQIAPGGLTGPVKFWKIHRNEGENGEYYKKDGQFV</sequence>
<dbReference type="PANTHER" id="PTHR36848:SF2">
    <property type="entry name" value="SECRETED PROTEIN"/>
    <property type="match status" value="1"/>
</dbReference>
<evidence type="ECO:0000313" key="1">
    <source>
        <dbReference type="EMBL" id="RRK31236.1"/>
    </source>
</evidence>
<reference evidence="1" key="1">
    <citation type="submission" date="2018-10" db="EMBL/GenBank/DDBJ databases">
        <title>Schaedlerella arabinophila gen. nov. sp. nov., isolated from the mouse intestinal tract and comparative analysis with the genome of the closely related altered Schaedler flora strain ASF502.</title>
        <authorList>
            <person name="Miyake S."/>
            <person name="Soh M."/>
            <person name="Seedorf H."/>
        </authorList>
    </citation>
    <scope>NUCLEOTIDE SEQUENCE [LARGE SCALE GENOMIC DNA]</scope>
    <source>
        <strain evidence="1">DSM 106076</strain>
    </source>
</reference>
<dbReference type="SUPFAM" id="SSF49785">
    <property type="entry name" value="Galactose-binding domain-like"/>
    <property type="match status" value="1"/>
</dbReference>
<dbReference type="Gene3D" id="2.60.120.260">
    <property type="entry name" value="Galactose-binding domain-like"/>
    <property type="match status" value="1"/>
</dbReference>
<name>A0A3R8LX94_9FIRM</name>
<dbReference type="AlphaFoldDB" id="A0A3R8LX94"/>
<dbReference type="Proteomes" id="UP000274920">
    <property type="component" value="Unassembled WGS sequence"/>
</dbReference>
<evidence type="ECO:0000313" key="2">
    <source>
        <dbReference type="Proteomes" id="UP000274920"/>
    </source>
</evidence>
<comment type="caution">
    <text evidence="1">The sequence shown here is derived from an EMBL/GenBank/DDBJ whole genome shotgun (WGS) entry which is preliminary data.</text>
</comment>
<dbReference type="PANTHER" id="PTHR36848">
    <property type="entry name" value="DNA-BINDING PROTEIN (PUTATIVE SECRETED PROTEIN)-RELATED"/>
    <property type="match status" value="1"/>
</dbReference>
<keyword evidence="2" id="KW-1185">Reference proteome</keyword>
<dbReference type="RefSeq" id="WP_125126954.1">
    <property type="nucleotide sequence ID" value="NZ_RHJS01000002.1"/>
</dbReference>
<accession>A0A3R8LX94</accession>
<protein>
    <recommendedName>
        <fullName evidence="3">Glycoside hydrolase</fullName>
    </recommendedName>
</protein>